<dbReference type="InterPro" id="IPR011032">
    <property type="entry name" value="GroES-like_sf"/>
</dbReference>
<dbReference type="SUPFAM" id="SSF50129">
    <property type="entry name" value="GroES-like"/>
    <property type="match status" value="1"/>
</dbReference>
<gene>
    <name evidence="5" type="ORF">NEA10_18165</name>
</gene>
<dbReference type="InterPro" id="IPR050129">
    <property type="entry name" value="Zn_alcohol_dh"/>
</dbReference>
<dbReference type="InterPro" id="IPR013154">
    <property type="entry name" value="ADH-like_N"/>
</dbReference>
<dbReference type="Pfam" id="PF00107">
    <property type="entry name" value="ADH_zinc_N"/>
    <property type="match status" value="1"/>
</dbReference>
<dbReference type="SUPFAM" id="SSF51735">
    <property type="entry name" value="NAD(P)-binding Rossmann-fold domains"/>
    <property type="match status" value="1"/>
</dbReference>
<dbReference type="Gene3D" id="3.90.180.10">
    <property type="entry name" value="Medium-chain alcohol dehydrogenases, catalytic domain"/>
    <property type="match status" value="1"/>
</dbReference>
<accession>A0ABY5ARE6</accession>
<keyword evidence="2" id="KW-0862">Zinc</keyword>
<dbReference type="Pfam" id="PF08240">
    <property type="entry name" value="ADH_N"/>
    <property type="match status" value="1"/>
</dbReference>
<dbReference type="InterPro" id="IPR013149">
    <property type="entry name" value="ADH-like_C"/>
</dbReference>
<name>A0ABY5ARE6_9CYAN</name>
<dbReference type="RefSeq" id="WP_252662747.1">
    <property type="nucleotide sequence ID" value="NZ_CP098611.1"/>
</dbReference>
<keyword evidence="6" id="KW-1185">Reference proteome</keyword>
<dbReference type="PANTHER" id="PTHR43401:SF2">
    <property type="entry name" value="L-THREONINE 3-DEHYDROGENASE"/>
    <property type="match status" value="1"/>
</dbReference>
<sequence length="349" mass="37895">MKAQVFHGAGDLRYEDLPQPNASEGEVILAVKAVGLSPLDLCRLRVPELDEPFVLGREIAGTIVEVGPNVQSWRVGQRVATLAHVPCMRCLACLEDRFSACPTYQAHTTTAGLTPSGGGFAEFVKVPRYLVEHGGLVALPGHITFERACFLQPINSLLHGFARLNLQPQQRVWILGAGSLGAIAILLAQRLGLQPLVSDRNPQRLDAALDLGAKAAFNSNSDDLHTKVRAFTDGEGVDGALLTEPQGWDIMQALDGTRPGGKLLCLTDYADPSSVPLDPLAFARRQIDLLGCSGLSPRQQSRSLTYLFDHHLPLERTISDRVPLAELASLLERLQHPNSDSRKILLYPS</sequence>
<evidence type="ECO:0000256" key="3">
    <source>
        <dbReference type="ARBA" id="ARBA00023002"/>
    </source>
</evidence>
<protein>
    <submittedName>
        <fullName evidence="5">Alcohol dehydrogenase catalytic domain-containing protein</fullName>
    </submittedName>
</protein>
<dbReference type="PANTHER" id="PTHR43401">
    <property type="entry name" value="L-THREONINE 3-DEHYDROGENASE"/>
    <property type="match status" value="1"/>
</dbReference>
<proteinExistence type="predicted"/>
<evidence type="ECO:0000256" key="1">
    <source>
        <dbReference type="ARBA" id="ARBA00022723"/>
    </source>
</evidence>
<dbReference type="InterPro" id="IPR036291">
    <property type="entry name" value="NAD(P)-bd_dom_sf"/>
</dbReference>
<evidence type="ECO:0000313" key="6">
    <source>
        <dbReference type="Proteomes" id="UP001056708"/>
    </source>
</evidence>
<dbReference type="Proteomes" id="UP001056708">
    <property type="component" value="Chromosome"/>
</dbReference>
<evidence type="ECO:0000259" key="4">
    <source>
        <dbReference type="SMART" id="SM00829"/>
    </source>
</evidence>
<dbReference type="EMBL" id="CP098611">
    <property type="protein sequence ID" value="USR90723.1"/>
    <property type="molecule type" value="Genomic_DNA"/>
</dbReference>
<dbReference type="InterPro" id="IPR020843">
    <property type="entry name" value="ER"/>
</dbReference>
<keyword evidence="3" id="KW-0560">Oxidoreductase</keyword>
<dbReference type="SMART" id="SM00829">
    <property type="entry name" value="PKS_ER"/>
    <property type="match status" value="1"/>
</dbReference>
<evidence type="ECO:0000256" key="2">
    <source>
        <dbReference type="ARBA" id="ARBA00022833"/>
    </source>
</evidence>
<organism evidence="5 6">
    <name type="scientific">Phormidium yuhuli AB48</name>
    <dbReference type="NCBI Taxonomy" id="2940671"/>
    <lineage>
        <taxon>Bacteria</taxon>
        <taxon>Bacillati</taxon>
        <taxon>Cyanobacteriota</taxon>
        <taxon>Cyanophyceae</taxon>
        <taxon>Oscillatoriophycideae</taxon>
        <taxon>Oscillatoriales</taxon>
        <taxon>Oscillatoriaceae</taxon>
        <taxon>Phormidium</taxon>
        <taxon>Phormidium yuhuli</taxon>
    </lineage>
</organism>
<keyword evidence="1" id="KW-0479">Metal-binding</keyword>
<evidence type="ECO:0000313" key="5">
    <source>
        <dbReference type="EMBL" id="USR90723.1"/>
    </source>
</evidence>
<feature type="domain" description="Enoyl reductase (ER)" evidence="4">
    <location>
        <begin position="8"/>
        <end position="345"/>
    </location>
</feature>
<reference evidence="5" key="1">
    <citation type="submission" date="2022-06" db="EMBL/GenBank/DDBJ databases">
        <title>Genome sequence of Phormidium yuhuli AB48 isolated from an industrial photobioreactor environment.</title>
        <authorList>
            <person name="Qiu Y."/>
            <person name="Noonan A.J.C."/>
            <person name="Dofher K."/>
            <person name="Koch M."/>
            <person name="Kieft B."/>
            <person name="Lin X."/>
            <person name="Ziels R.M."/>
            <person name="Hallam S.J."/>
        </authorList>
    </citation>
    <scope>NUCLEOTIDE SEQUENCE</scope>
    <source>
        <strain evidence="5">AB48</strain>
    </source>
</reference>